<dbReference type="AlphaFoldDB" id="A0A4R9C3U6"/>
<dbReference type="RefSeq" id="WP_134744275.1">
    <property type="nucleotide sequence ID" value="NZ_JBFNGE010000027.1"/>
</dbReference>
<sequence>MNNNFDDKFKKCPFCGNKWNKPSIRTYYNKYVGRMYFVECGECIATSRHEPTEEYAIMAWNKRV</sequence>
<keyword evidence="2" id="KW-1185">Reference proteome</keyword>
<name>A0A4R9C3U6_9FIRM</name>
<accession>A0A4R9C3U6</accession>
<organism evidence="1 2">
    <name type="scientific">Helcococcus ovis</name>
    <dbReference type="NCBI Taxonomy" id="72026"/>
    <lineage>
        <taxon>Bacteria</taxon>
        <taxon>Bacillati</taxon>
        <taxon>Bacillota</taxon>
        <taxon>Tissierellia</taxon>
        <taxon>Tissierellales</taxon>
        <taxon>Peptoniphilaceae</taxon>
        <taxon>Helcococcus</taxon>
    </lineage>
</organism>
<dbReference type="Proteomes" id="UP000297454">
    <property type="component" value="Unassembled WGS sequence"/>
</dbReference>
<proteinExistence type="predicted"/>
<protein>
    <submittedName>
        <fullName evidence="1">Restriction alleviation protein, Lar family</fullName>
    </submittedName>
</protein>
<dbReference type="NCBIfam" id="TIGR03655">
    <property type="entry name" value="anti_R_Lar"/>
    <property type="match status" value="1"/>
</dbReference>
<dbReference type="EMBL" id="SCFR01000006">
    <property type="protein sequence ID" value="TFF66840.1"/>
    <property type="molecule type" value="Genomic_DNA"/>
</dbReference>
<evidence type="ECO:0000313" key="1">
    <source>
        <dbReference type="EMBL" id="TFF66840.1"/>
    </source>
</evidence>
<dbReference type="Pfam" id="PF14354">
    <property type="entry name" value="Lar_restr_allev"/>
    <property type="match status" value="1"/>
</dbReference>
<reference evidence="1 2" key="1">
    <citation type="submission" date="2019-01" db="EMBL/GenBank/DDBJ databases">
        <title>Draft Genome Sequences of Helcococcus ovis Strains Isolated from the Uterus and Vagina of Dairy Cows with Metritis.</title>
        <authorList>
            <person name="Cunha F."/>
            <person name="Jeon S.J."/>
            <person name="Kutzer P."/>
            <person name="Galvao K.N."/>
        </authorList>
    </citation>
    <scope>NUCLEOTIDE SEQUENCE [LARGE SCALE GENOMIC DNA]</scope>
    <source>
        <strain evidence="1 2">KG-37</strain>
    </source>
</reference>
<gene>
    <name evidence="1" type="ORF">EQF91_02635</name>
</gene>
<evidence type="ECO:0000313" key="2">
    <source>
        <dbReference type="Proteomes" id="UP000297454"/>
    </source>
</evidence>
<dbReference type="InterPro" id="IPR019908">
    <property type="entry name" value="Toxin_RalR"/>
</dbReference>
<comment type="caution">
    <text evidence="1">The sequence shown here is derived from an EMBL/GenBank/DDBJ whole genome shotgun (WGS) entry which is preliminary data.</text>
</comment>